<dbReference type="Pfam" id="PF07681">
    <property type="entry name" value="DoxX"/>
    <property type="match status" value="1"/>
</dbReference>
<evidence type="ECO:0000256" key="2">
    <source>
        <dbReference type="ARBA" id="ARBA00022692"/>
    </source>
</evidence>
<organism evidence="6 7">
    <name type="scientific">Chlorobaculum limnaeum</name>
    <dbReference type="NCBI Taxonomy" id="274537"/>
    <lineage>
        <taxon>Bacteria</taxon>
        <taxon>Pseudomonadati</taxon>
        <taxon>Chlorobiota</taxon>
        <taxon>Chlorobiia</taxon>
        <taxon>Chlorobiales</taxon>
        <taxon>Chlorobiaceae</taxon>
        <taxon>Chlorobaculum</taxon>
    </lineage>
</organism>
<dbReference type="Proteomes" id="UP000095185">
    <property type="component" value="Chromosome"/>
</dbReference>
<evidence type="ECO:0000256" key="1">
    <source>
        <dbReference type="ARBA" id="ARBA00004141"/>
    </source>
</evidence>
<dbReference type="InterPro" id="IPR032808">
    <property type="entry name" value="DoxX"/>
</dbReference>
<dbReference type="AlphaFoldDB" id="A0A1D8D577"/>
<feature type="transmembrane region" description="Helical" evidence="5">
    <location>
        <begin position="120"/>
        <end position="138"/>
    </location>
</feature>
<proteinExistence type="predicted"/>
<keyword evidence="7" id="KW-1185">Reference proteome</keyword>
<dbReference type="GO" id="GO:0016020">
    <property type="term" value="C:membrane"/>
    <property type="evidence" value="ECO:0007669"/>
    <property type="project" value="UniProtKB-SubCell"/>
</dbReference>
<evidence type="ECO:0000313" key="6">
    <source>
        <dbReference type="EMBL" id="AOS83584.1"/>
    </source>
</evidence>
<reference evidence="6" key="1">
    <citation type="submission" date="2016-09" db="EMBL/GenBank/DDBJ databases">
        <title>Genome sequence of Chlorobaculum limnaeum.</title>
        <authorList>
            <person name="Liu Z."/>
            <person name="Tank M."/>
            <person name="Bryant D.A."/>
        </authorList>
    </citation>
    <scope>NUCLEOTIDE SEQUENCE [LARGE SCALE GENOMIC DNA]</scope>
    <source>
        <strain evidence="6">DSM 1677</strain>
    </source>
</reference>
<keyword evidence="3 5" id="KW-1133">Transmembrane helix</keyword>
<accession>A0A1D8D577</accession>
<dbReference type="RefSeq" id="WP_069809300.1">
    <property type="nucleotide sequence ID" value="NZ_CP017305.1"/>
</dbReference>
<dbReference type="EMBL" id="CP017305">
    <property type="protein sequence ID" value="AOS83584.1"/>
    <property type="molecule type" value="Genomic_DNA"/>
</dbReference>
<feature type="transmembrane region" description="Helical" evidence="5">
    <location>
        <begin position="20"/>
        <end position="40"/>
    </location>
</feature>
<dbReference type="KEGG" id="clz:BIU88_05145"/>
<evidence type="ECO:0000256" key="3">
    <source>
        <dbReference type="ARBA" id="ARBA00022989"/>
    </source>
</evidence>
<protein>
    <submittedName>
        <fullName evidence="6">DoxX family protein</fullName>
    </submittedName>
</protein>
<feature type="transmembrane region" description="Helical" evidence="5">
    <location>
        <begin position="144"/>
        <end position="163"/>
    </location>
</feature>
<gene>
    <name evidence="6" type="ORF">BIU88_05145</name>
</gene>
<evidence type="ECO:0000313" key="7">
    <source>
        <dbReference type="Proteomes" id="UP000095185"/>
    </source>
</evidence>
<evidence type="ECO:0000256" key="4">
    <source>
        <dbReference type="ARBA" id="ARBA00023136"/>
    </source>
</evidence>
<keyword evidence="2 5" id="KW-0812">Transmembrane</keyword>
<sequence length="178" mass="20147">MTDFQWNRSYLNKHKLKAFGVIGVLALRYLYTALFIYGFVHKIMRGWMWSDILTQHFTQRLHELLATAASPGSIEATIAAWQAAYLQHFALPLVMPIAWIVTIGELVIGVALLLGVTTRINAAFGLFMLLNFAAGGYYNETIPPLVTISILLIVLPTGHWLGLDRTLNRKYPDLPWFK</sequence>
<evidence type="ECO:0000256" key="5">
    <source>
        <dbReference type="SAM" id="Phobius"/>
    </source>
</evidence>
<dbReference type="STRING" id="274537.BIU88_05145"/>
<comment type="subcellular location">
    <subcellularLocation>
        <location evidence="1">Membrane</location>
        <topology evidence="1">Multi-pass membrane protein</topology>
    </subcellularLocation>
</comment>
<keyword evidence="4 5" id="KW-0472">Membrane</keyword>
<name>A0A1D8D577_CHLLM</name>
<dbReference type="OrthoDB" id="594908at2"/>
<feature type="transmembrane region" description="Helical" evidence="5">
    <location>
        <begin position="89"/>
        <end position="113"/>
    </location>
</feature>